<proteinExistence type="predicted"/>
<evidence type="ECO:0000313" key="1">
    <source>
        <dbReference type="EMBL" id="RNA02282.1"/>
    </source>
</evidence>
<dbReference type="AlphaFoldDB" id="A0A3M7PT07"/>
<name>A0A3M7PT07_BRAPC</name>
<evidence type="ECO:0000313" key="2">
    <source>
        <dbReference type="Proteomes" id="UP000276133"/>
    </source>
</evidence>
<accession>A0A3M7PT07</accession>
<dbReference type="EMBL" id="REGN01008945">
    <property type="protein sequence ID" value="RNA02282.1"/>
    <property type="molecule type" value="Genomic_DNA"/>
</dbReference>
<protein>
    <submittedName>
        <fullName evidence="1">Uncharacterized protein</fullName>
    </submittedName>
</protein>
<organism evidence="1 2">
    <name type="scientific">Brachionus plicatilis</name>
    <name type="common">Marine rotifer</name>
    <name type="synonym">Brachionus muelleri</name>
    <dbReference type="NCBI Taxonomy" id="10195"/>
    <lineage>
        <taxon>Eukaryota</taxon>
        <taxon>Metazoa</taxon>
        <taxon>Spiralia</taxon>
        <taxon>Gnathifera</taxon>
        <taxon>Rotifera</taxon>
        <taxon>Eurotatoria</taxon>
        <taxon>Monogononta</taxon>
        <taxon>Pseudotrocha</taxon>
        <taxon>Ploima</taxon>
        <taxon>Brachionidae</taxon>
        <taxon>Brachionus</taxon>
    </lineage>
</organism>
<reference evidence="1 2" key="1">
    <citation type="journal article" date="2018" name="Sci. Rep.">
        <title>Genomic signatures of local adaptation to the degree of environmental predictability in rotifers.</title>
        <authorList>
            <person name="Franch-Gras L."/>
            <person name="Hahn C."/>
            <person name="Garcia-Roger E.M."/>
            <person name="Carmona M.J."/>
            <person name="Serra M."/>
            <person name="Gomez A."/>
        </authorList>
    </citation>
    <scope>NUCLEOTIDE SEQUENCE [LARGE SCALE GENOMIC DNA]</scope>
    <source>
        <strain evidence="1">HYR1</strain>
    </source>
</reference>
<comment type="caution">
    <text evidence="1">The sequence shown here is derived from an EMBL/GenBank/DDBJ whole genome shotgun (WGS) entry which is preliminary data.</text>
</comment>
<gene>
    <name evidence="1" type="ORF">BpHYR1_002689</name>
</gene>
<dbReference type="Proteomes" id="UP000276133">
    <property type="component" value="Unassembled WGS sequence"/>
</dbReference>
<sequence length="60" mass="6937">MYISSVHLDIIKRIKNNRVLRNGINYTYLAKSAIEKLSPSSYSPNKIHKISIIYLGKFLI</sequence>
<keyword evidence="2" id="KW-1185">Reference proteome</keyword>